<proteinExistence type="predicted"/>
<dbReference type="PANTHER" id="PTHR21053">
    <property type="entry name" value="TRANSCRIPTION ELONGATION FACTOR, MITOCHONDRIAL"/>
    <property type="match status" value="1"/>
</dbReference>
<dbReference type="GeneID" id="107074277"/>
<dbReference type="InterPro" id="IPR039150">
    <property type="entry name" value="TEFM"/>
</dbReference>
<dbReference type="PANTHER" id="PTHR21053:SF2">
    <property type="entry name" value="TRANSCRIPTION ELONGATION FACTOR, MITOCHONDRIAL"/>
    <property type="match status" value="1"/>
</dbReference>
<dbReference type="Proteomes" id="UP000694924">
    <property type="component" value="Unplaced"/>
</dbReference>
<gene>
    <name evidence="2" type="primary">LOC107074277</name>
</gene>
<accession>A0ABM1JEY1</accession>
<evidence type="ECO:0000313" key="1">
    <source>
        <dbReference type="Proteomes" id="UP000694924"/>
    </source>
</evidence>
<organism evidence="1 2">
    <name type="scientific">Polistes dominula</name>
    <name type="common">European paper wasp</name>
    <name type="synonym">Vespa dominula</name>
    <dbReference type="NCBI Taxonomy" id="743375"/>
    <lineage>
        <taxon>Eukaryota</taxon>
        <taxon>Metazoa</taxon>
        <taxon>Ecdysozoa</taxon>
        <taxon>Arthropoda</taxon>
        <taxon>Hexapoda</taxon>
        <taxon>Insecta</taxon>
        <taxon>Pterygota</taxon>
        <taxon>Neoptera</taxon>
        <taxon>Endopterygota</taxon>
        <taxon>Hymenoptera</taxon>
        <taxon>Apocrita</taxon>
        <taxon>Aculeata</taxon>
        <taxon>Vespoidea</taxon>
        <taxon>Vespidae</taxon>
        <taxon>Polistinae</taxon>
        <taxon>Polistini</taxon>
        <taxon>Polistes</taxon>
    </lineage>
</organism>
<name>A0ABM1JEY1_POLDO</name>
<protein>
    <submittedName>
        <fullName evidence="2">Uncharacterized protein LOC107074277 isoform X1</fullName>
    </submittedName>
</protein>
<reference evidence="2" key="1">
    <citation type="submission" date="2025-08" db="UniProtKB">
        <authorList>
            <consortium name="RefSeq"/>
        </authorList>
    </citation>
    <scope>IDENTIFICATION</scope>
    <source>
        <tissue evidence="2">Whole body</tissue>
    </source>
</reference>
<dbReference type="RefSeq" id="XP_015191019.1">
    <property type="nucleotide sequence ID" value="XM_015335533.1"/>
</dbReference>
<sequence length="360" mass="42146">MSLTIYLKRLKMFTKYTVHNLSVKQMQSVIYIYGKQMYSNSTTNNELRYPSDYDNYILKILNNKKVDYFKRYEIPQFYANELHKYRDENGVYKSLKDVLKIEGMTQEILDKFILSIINGKKLKKDKLQKFIVSSSLHDISQEQISTVLGINIETNTISWTLLETKENILEWNYENCVQNSRNESTSHLLKLACTINNKIPKADIYVVNDTSFNFHMVKSVAQIQTFLRKEQLKAMILAFLTQKNLSLQKNNEDLSNTDNIYLLKCENIAKLFDIYIGQEIMSTSTVIKKLLCKTDGRNIETKNPIGVCIQHKIMQTYNKQIDSIKDQMNWSLLIALTFLQFGVLKKKDLNFFGDNKMMNK</sequence>
<keyword evidence="1" id="KW-1185">Reference proteome</keyword>
<evidence type="ECO:0000313" key="2">
    <source>
        <dbReference type="RefSeq" id="XP_015191019.1"/>
    </source>
</evidence>